<name>A0ABX3IIZ3_9BACT</name>
<dbReference type="RefSeq" id="WP_077197917.1">
    <property type="nucleotide sequence ID" value="NZ_LBFC01000006.1"/>
</dbReference>
<protein>
    <submittedName>
        <fullName evidence="2">Uncharacterized protein</fullName>
    </submittedName>
</protein>
<organism evidence="2 3">
    <name type="scientific">Thermosipho affectus</name>
    <dbReference type="NCBI Taxonomy" id="660294"/>
    <lineage>
        <taxon>Bacteria</taxon>
        <taxon>Thermotogati</taxon>
        <taxon>Thermotogota</taxon>
        <taxon>Thermotogae</taxon>
        <taxon>Thermotogales</taxon>
        <taxon>Fervidobacteriaceae</taxon>
        <taxon>Thermosipho</taxon>
    </lineage>
</organism>
<evidence type="ECO:0000256" key="1">
    <source>
        <dbReference type="SAM" id="Coils"/>
    </source>
</evidence>
<keyword evidence="1" id="KW-0175">Coiled coil</keyword>
<reference evidence="2 3" key="1">
    <citation type="submission" date="2015-06" db="EMBL/GenBank/DDBJ databases">
        <title>Genome sequencing of Thermotogales isolates from hydrothermal vents.</title>
        <authorList>
            <person name="Haverkamp T.H."/>
            <person name="Kublanov I.V."/>
            <person name="Nesbo C.L."/>
        </authorList>
    </citation>
    <scope>NUCLEOTIDE SEQUENCE [LARGE SCALE GENOMIC DNA]</scope>
    <source>
        <strain evidence="3">ik275mar</strain>
    </source>
</reference>
<evidence type="ECO:0000313" key="2">
    <source>
        <dbReference type="EMBL" id="ONN27795.1"/>
    </source>
</evidence>
<accession>A0ABX3IIZ3</accession>
<comment type="caution">
    <text evidence="2">The sequence shown here is derived from an EMBL/GenBank/DDBJ whole genome shotgun (WGS) entry which is preliminary data.</text>
</comment>
<evidence type="ECO:0000313" key="3">
    <source>
        <dbReference type="Proteomes" id="UP000242616"/>
    </source>
</evidence>
<gene>
    <name evidence="2" type="ORF">XJ44_02175</name>
</gene>
<keyword evidence="3" id="KW-1185">Reference proteome</keyword>
<dbReference type="EMBL" id="LBFC01000006">
    <property type="protein sequence ID" value="ONN27795.1"/>
    <property type="molecule type" value="Genomic_DNA"/>
</dbReference>
<sequence>MEKEDKLKNILELKKKLEKELVKTGKKKKEKIKNNPKSGKDIKKLKEKLIKKANISKEDSYTIFDINKQDYDASIEEIINTLRKFSTTDKIFLALINILEGNFDEASKFLNQNTVISKYNLLLTKLYKKQNISNEIVEFIKNNTHSIYPYLLLLEYYIANGLSKNFSKILSQLSNIDSFFKIILDAYMGNQIDTNTLKNIIKTKVFPSLTLFFIKKKNFESENTKSFCLNTNYSLIEGKIPPNRPYCIKSVFANTAWALLNGREINLNNLKRFEKTPEYNLFFGFFYYNNNLFEKSKIFFSKFENQVEKYEIKLLFKKETFVGLKQFYYIPRGYQKKLSGNIFDIIHQNPEYDFYVEYFDPEVVRLLFSEKHCKLIYGD</sequence>
<feature type="coiled-coil region" evidence="1">
    <location>
        <begin position="7"/>
        <end position="34"/>
    </location>
</feature>
<dbReference type="Proteomes" id="UP000242616">
    <property type="component" value="Unassembled WGS sequence"/>
</dbReference>
<proteinExistence type="predicted"/>